<reference evidence="2" key="1">
    <citation type="submission" date="2022-06" db="EMBL/GenBank/DDBJ databases">
        <title>Genome Sequence of Candolleomyces eurysporus.</title>
        <authorList>
            <person name="Buettner E."/>
        </authorList>
    </citation>
    <scope>NUCLEOTIDE SEQUENCE</scope>
    <source>
        <strain evidence="2">VTCC 930004</strain>
    </source>
</reference>
<organism evidence="2 3">
    <name type="scientific">Candolleomyces eurysporus</name>
    <dbReference type="NCBI Taxonomy" id="2828524"/>
    <lineage>
        <taxon>Eukaryota</taxon>
        <taxon>Fungi</taxon>
        <taxon>Dikarya</taxon>
        <taxon>Basidiomycota</taxon>
        <taxon>Agaricomycotina</taxon>
        <taxon>Agaricomycetes</taxon>
        <taxon>Agaricomycetidae</taxon>
        <taxon>Agaricales</taxon>
        <taxon>Agaricineae</taxon>
        <taxon>Psathyrellaceae</taxon>
        <taxon>Candolleomyces</taxon>
    </lineage>
</organism>
<accession>A0A9W8JSV3</accession>
<evidence type="ECO:0000256" key="1">
    <source>
        <dbReference type="SAM" id="MobiDB-lite"/>
    </source>
</evidence>
<dbReference type="Proteomes" id="UP001140091">
    <property type="component" value="Unassembled WGS sequence"/>
</dbReference>
<feature type="region of interest" description="Disordered" evidence="1">
    <location>
        <begin position="1"/>
        <end position="61"/>
    </location>
</feature>
<comment type="caution">
    <text evidence="2">The sequence shown here is derived from an EMBL/GenBank/DDBJ whole genome shotgun (WGS) entry which is preliminary data.</text>
</comment>
<keyword evidence="3" id="KW-1185">Reference proteome</keyword>
<sequence>MQHTQLSTPKPTVASEGLPKNGFNTTQSDEHQANPGTTLFSGPASVPGFTFETSSSSKPPLQSFTEAAKMAKERMKQNIRDDNRFNKAFNIMPMATGSKGCSGISAALGKCKKSAFDDATVPTKKAATTLASATKPASSKVRQFKANGKVTFLFVLVHNTEAVYEGQFESPNPAS</sequence>
<feature type="compositionally biased region" description="Polar residues" evidence="1">
    <location>
        <begin position="1"/>
        <end position="10"/>
    </location>
</feature>
<evidence type="ECO:0000313" key="2">
    <source>
        <dbReference type="EMBL" id="KAJ2936273.1"/>
    </source>
</evidence>
<dbReference type="EMBL" id="JANBPK010000117">
    <property type="protein sequence ID" value="KAJ2936273.1"/>
    <property type="molecule type" value="Genomic_DNA"/>
</dbReference>
<protein>
    <submittedName>
        <fullName evidence="2">Uncharacterized protein</fullName>
    </submittedName>
</protein>
<name>A0A9W8JSV3_9AGAR</name>
<gene>
    <name evidence="2" type="ORF">H1R20_g825</name>
</gene>
<feature type="compositionally biased region" description="Polar residues" evidence="1">
    <location>
        <begin position="51"/>
        <end position="61"/>
    </location>
</feature>
<feature type="non-terminal residue" evidence="2">
    <location>
        <position position="175"/>
    </location>
</feature>
<dbReference type="AlphaFoldDB" id="A0A9W8JSV3"/>
<evidence type="ECO:0000313" key="3">
    <source>
        <dbReference type="Proteomes" id="UP001140091"/>
    </source>
</evidence>
<proteinExistence type="predicted"/>